<comment type="caution">
    <text evidence="2">The sequence shown here is derived from an EMBL/GenBank/DDBJ whole genome shotgun (WGS) entry which is preliminary data.</text>
</comment>
<feature type="domain" description="DUF4132" evidence="1">
    <location>
        <begin position="688"/>
        <end position="867"/>
    </location>
</feature>
<dbReference type="Proteomes" id="UP000278085">
    <property type="component" value="Unassembled WGS sequence"/>
</dbReference>
<dbReference type="InterPro" id="IPR025406">
    <property type="entry name" value="DUF4132"/>
</dbReference>
<dbReference type="EMBL" id="RXLQ01000001">
    <property type="protein sequence ID" value="RSZ60925.1"/>
    <property type="molecule type" value="Genomic_DNA"/>
</dbReference>
<name>A0A430HTY4_9BURK</name>
<protein>
    <submittedName>
        <fullName evidence="2">DUF4132 domain-containing protein</fullName>
    </submittedName>
</protein>
<dbReference type="OrthoDB" id="8859114at2"/>
<accession>A0A430HTY4</accession>
<evidence type="ECO:0000259" key="1">
    <source>
        <dbReference type="Pfam" id="PF13569"/>
    </source>
</evidence>
<dbReference type="Pfam" id="PF13569">
    <property type="entry name" value="DUF4132"/>
    <property type="match status" value="1"/>
</dbReference>
<sequence>MNDTVLSAKPLNEIGIKAYGEDALATEISQRFENGREQEVIAFIKHCDRYALKQLQMVEPEFAVWRRSAAMWLAFARLTAPRHILFPEPYRDLQQRDAALSHEMRAMGKQLIADAQAGKGGRSHKDALHFVLDSIIERLPYEGMPRDEALELLEWNKELRQANGIADDQYDYNLQGLMECLSDPADLIALAGQNERYFDTAFSVHKYRSNKLPRHARWLPWHDFFHLHPACFDKRQETMRDPALIVWRWPQATPEVRRAMAETLLENARDNDDKADQAAFLEALDRLIPDNEAFFAALMVENSYLFRGKITSLIWKKQYPGLLPVLLPTILQDRYSLDEYRDVLRAMLTSQPDLLLSVPGASLEKVIPLLTTELVRALLPVLGTVLAKSSSKALGTAMVKAAKKLTIDDIAGAGWLDVRSKNLRQVCKDILQSHPDKAGAKPLLDTLLAADADAAAAAAARAPAPAGPFASELERVEFEAAAVKRMSVAIAAFDNADTLALFQPLSEHAARATLHLAATATDALPPLALDLLAQLTPENRARLAQRLAETWIGNDGEPKMRWMLRLAASGADDRIVDLLSATVFAWGKIKKQRAVVAVEQLALIDSPYALARVLEISESRKVKSMVLDAAAMALRAAAKRRKLTLGDLLDELTPDFGLGKGIALTVGAQTYQVVLQGDLSLRLVDAKGKVSKSLPANKDDSLTQAWDAAASQFKTLSASLKAVAKLQAPRMLAAFVTAKSWSAPRWTHLFLDHALLKIMGRSLIWQTGGASFRIAEDFSLLQANDEVFTLPSDAQVTLWHPATASTEEIAAWRSNFADYALTPMIDQTGAPSELPPAASMTKEALLAPAGLKVAQEHFAAIVSKCGYRQGPVGDGPSIEWHEWLLPAAQLSVRLTNGYCSPYMMLGSPVEVESITVLATGGGYKRVAPASLPKALQATLWSHLQLLDAKRLA</sequence>
<evidence type="ECO:0000313" key="3">
    <source>
        <dbReference type="Proteomes" id="UP000278085"/>
    </source>
</evidence>
<gene>
    <name evidence="2" type="ORF">EJB06_01960</name>
</gene>
<dbReference type="AlphaFoldDB" id="A0A430HTY4"/>
<keyword evidence="3" id="KW-1185">Reference proteome</keyword>
<organism evidence="2 3">
    <name type="scientific">Massilia atriviolacea</name>
    <dbReference type="NCBI Taxonomy" id="2495579"/>
    <lineage>
        <taxon>Bacteria</taxon>
        <taxon>Pseudomonadati</taxon>
        <taxon>Pseudomonadota</taxon>
        <taxon>Betaproteobacteria</taxon>
        <taxon>Burkholderiales</taxon>
        <taxon>Oxalobacteraceae</taxon>
        <taxon>Telluria group</taxon>
        <taxon>Massilia</taxon>
    </lineage>
</organism>
<proteinExistence type="predicted"/>
<evidence type="ECO:0000313" key="2">
    <source>
        <dbReference type="EMBL" id="RSZ60925.1"/>
    </source>
</evidence>
<reference evidence="2 3" key="1">
    <citation type="submission" date="2018-12" db="EMBL/GenBank/DDBJ databases">
        <authorList>
            <person name="Yang E."/>
        </authorList>
    </citation>
    <scope>NUCLEOTIDE SEQUENCE [LARGE SCALE GENOMIC DNA]</scope>
    <source>
        <strain evidence="2 3">SOD</strain>
    </source>
</reference>
<dbReference type="RefSeq" id="WP_126072309.1">
    <property type="nucleotide sequence ID" value="NZ_CP051166.1"/>
</dbReference>